<accession>A0A1Y2HMA7</accession>
<dbReference type="Proteomes" id="UP000193411">
    <property type="component" value="Unassembled WGS sequence"/>
</dbReference>
<sequence>MRPMARQWPHRQSGRRSREAAVGMMIRRMIRLRNEQGGRMHRGAGRQVWRRSMWARRAPRLGTAGWCWRQCSMTATACAWRSVRRVGRAS</sequence>
<evidence type="ECO:0000313" key="1">
    <source>
        <dbReference type="EMBL" id="ORZ35728.1"/>
    </source>
</evidence>
<name>A0A1Y2HMA7_9FUNG</name>
<dbReference type="EMBL" id="MCFL01000020">
    <property type="protein sequence ID" value="ORZ35728.1"/>
    <property type="molecule type" value="Genomic_DNA"/>
</dbReference>
<gene>
    <name evidence="1" type="ORF">BCR44DRAFT_1433441</name>
</gene>
<proteinExistence type="predicted"/>
<protein>
    <submittedName>
        <fullName evidence="1">Uncharacterized protein</fullName>
    </submittedName>
</protein>
<reference evidence="1 2" key="1">
    <citation type="submission" date="2016-07" db="EMBL/GenBank/DDBJ databases">
        <title>Pervasive Adenine N6-methylation of Active Genes in Fungi.</title>
        <authorList>
            <consortium name="DOE Joint Genome Institute"/>
            <person name="Mondo S.J."/>
            <person name="Dannebaum R.O."/>
            <person name="Kuo R.C."/>
            <person name="Labutti K."/>
            <person name="Haridas S."/>
            <person name="Kuo A."/>
            <person name="Salamov A."/>
            <person name="Ahrendt S.R."/>
            <person name="Lipzen A."/>
            <person name="Sullivan W."/>
            <person name="Andreopoulos W.B."/>
            <person name="Clum A."/>
            <person name="Lindquist E."/>
            <person name="Daum C."/>
            <person name="Ramamoorthy G.K."/>
            <person name="Gryganskyi A."/>
            <person name="Culley D."/>
            <person name="Magnuson J.K."/>
            <person name="James T.Y."/>
            <person name="O'Malley M.A."/>
            <person name="Stajich J.E."/>
            <person name="Spatafora J.W."/>
            <person name="Visel A."/>
            <person name="Grigoriev I.V."/>
        </authorList>
    </citation>
    <scope>NUCLEOTIDE SEQUENCE [LARGE SCALE GENOMIC DNA]</scope>
    <source>
        <strain evidence="1 2">PL171</strain>
    </source>
</reference>
<dbReference type="AlphaFoldDB" id="A0A1Y2HMA7"/>
<comment type="caution">
    <text evidence="1">The sequence shown here is derived from an EMBL/GenBank/DDBJ whole genome shotgun (WGS) entry which is preliminary data.</text>
</comment>
<organism evidence="1 2">
    <name type="scientific">Catenaria anguillulae PL171</name>
    <dbReference type="NCBI Taxonomy" id="765915"/>
    <lineage>
        <taxon>Eukaryota</taxon>
        <taxon>Fungi</taxon>
        <taxon>Fungi incertae sedis</taxon>
        <taxon>Blastocladiomycota</taxon>
        <taxon>Blastocladiomycetes</taxon>
        <taxon>Blastocladiales</taxon>
        <taxon>Catenariaceae</taxon>
        <taxon>Catenaria</taxon>
    </lineage>
</organism>
<evidence type="ECO:0000313" key="2">
    <source>
        <dbReference type="Proteomes" id="UP000193411"/>
    </source>
</evidence>
<keyword evidence="2" id="KW-1185">Reference proteome</keyword>